<accession>A0AA35R9L1</accession>
<dbReference type="Proteomes" id="UP001174909">
    <property type="component" value="Unassembled WGS sequence"/>
</dbReference>
<evidence type="ECO:0000313" key="2">
    <source>
        <dbReference type="EMBL" id="CAI8007379.1"/>
    </source>
</evidence>
<proteinExistence type="predicted"/>
<reference evidence="2" key="1">
    <citation type="submission" date="2023-03" db="EMBL/GenBank/DDBJ databases">
        <authorList>
            <person name="Steffen K."/>
            <person name="Cardenas P."/>
        </authorList>
    </citation>
    <scope>NUCLEOTIDE SEQUENCE</scope>
</reference>
<name>A0AA35R9L1_GEOBA</name>
<protein>
    <submittedName>
        <fullName evidence="2">Uncharacterized protein</fullName>
    </submittedName>
</protein>
<evidence type="ECO:0000256" key="1">
    <source>
        <dbReference type="SAM" id="MobiDB-lite"/>
    </source>
</evidence>
<feature type="compositionally biased region" description="Basic and acidic residues" evidence="1">
    <location>
        <begin position="1"/>
        <end position="14"/>
    </location>
</feature>
<comment type="caution">
    <text evidence="2">The sequence shown here is derived from an EMBL/GenBank/DDBJ whole genome shotgun (WGS) entry which is preliminary data.</text>
</comment>
<feature type="region of interest" description="Disordered" evidence="1">
    <location>
        <begin position="1"/>
        <end position="27"/>
    </location>
</feature>
<dbReference type="EMBL" id="CASHTH010000766">
    <property type="protein sequence ID" value="CAI8007379.1"/>
    <property type="molecule type" value="Genomic_DNA"/>
</dbReference>
<sequence>MKECGSEGERERGGGGDGDESQFARRENCPEAHSEFAVLYDLFKSKKLRFLCFESDFNEFYSSSSSETP</sequence>
<gene>
    <name evidence="2" type="ORF">GBAR_LOCUS5176</name>
</gene>
<organism evidence="2 3">
    <name type="scientific">Geodia barretti</name>
    <name type="common">Barrett's horny sponge</name>
    <dbReference type="NCBI Taxonomy" id="519541"/>
    <lineage>
        <taxon>Eukaryota</taxon>
        <taxon>Metazoa</taxon>
        <taxon>Porifera</taxon>
        <taxon>Demospongiae</taxon>
        <taxon>Heteroscleromorpha</taxon>
        <taxon>Tetractinellida</taxon>
        <taxon>Astrophorina</taxon>
        <taxon>Geodiidae</taxon>
        <taxon>Geodia</taxon>
    </lineage>
</organism>
<evidence type="ECO:0000313" key="3">
    <source>
        <dbReference type="Proteomes" id="UP001174909"/>
    </source>
</evidence>
<dbReference type="AlphaFoldDB" id="A0AA35R9L1"/>
<keyword evidence="3" id="KW-1185">Reference proteome</keyword>